<sequence length="75" mass="8271">MLLARCSSGLPSQPSMMQSLLHSAVMSVMTLSVVIPETDLHEVGKLKIHEKAANILHGLLVILLRVASYFTCFYE</sequence>
<keyword evidence="2" id="KW-1185">Reference proteome</keyword>
<accession>A0ABC8THL8</accession>
<dbReference type="EMBL" id="CAUOFW020004613">
    <property type="protein sequence ID" value="CAK9166484.1"/>
    <property type="molecule type" value="Genomic_DNA"/>
</dbReference>
<proteinExistence type="predicted"/>
<gene>
    <name evidence="1" type="ORF">ILEXP_LOCUS35704</name>
</gene>
<dbReference type="AlphaFoldDB" id="A0ABC8THL8"/>
<evidence type="ECO:0000313" key="2">
    <source>
        <dbReference type="Proteomes" id="UP001642360"/>
    </source>
</evidence>
<protein>
    <submittedName>
        <fullName evidence="1">Uncharacterized protein</fullName>
    </submittedName>
</protein>
<organism evidence="1 2">
    <name type="scientific">Ilex paraguariensis</name>
    <name type="common">yerba mate</name>
    <dbReference type="NCBI Taxonomy" id="185542"/>
    <lineage>
        <taxon>Eukaryota</taxon>
        <taxon>Viridiplantae</taxon>
        <taxon>Streptophyta</taxon>
        <taxon>Embryophyta</taxon>
        <taxon>Tracheophyta</taxon>
        <taxon>Spermatophyta</taxon>
        <taxon>Magnoliopsida</taxon>
        <taxon>eudicotyledons</taxon>
        <taxon>Gunneridae</taxon>
        <taxon>Pentapetalae</taxon>
        <taxon>asterids</taxon>
        <taxon>campanulids</taxon>
        <taxon>Aquifoliales</taxon>
        <taxon>Aquifoliaceae</taxon>
        <taxon>Ilex</taxon>
    </lineage>
</organism>
<comment type="caution">
    <text evidence="1">The sequence shown here is derived from an EMBL/GenBank/DDBJ whole genome shotgun (WGS) entry which is preliminary data.</text>
</comment>
<evidence type="ECO:0000313" key="1">
    <source>
        <dbReference type="EMBL" id="CAK9166484.1"/>
    </source>
</evidence>
<reference evidence="1 2" key="1">
    <citation type="submission" date="2024-02" db="EMBL/GenBank/DDBJ databases">
        <authorList>
            <person name="Vignale AGUSTIN F."/>
            <person name="Sosa J E."/>
            <person name="Modenutti C."/>
        </authorList>
    </citation>
    <scope>NUCLEOTIDE SEQUENCE [LARGE SCALE GENOMIC DNA]</scope>
</reference>
<name>A0ABC8THL8_9AQUA</name>
<dbReference type="Proteomes" id="UP001642360">
    <property type="component" value="Unassembled WGS sequence"/>
</dbReference>